<dbReference type="OrthoDB" id="8927943at2"/>
<dbReference type="GO" id="GO:0000160">
    <property type="term" value="P:phosphorelay signal transduction system"/>
    <property type="evidence" value="ECO:0007669"/>
    <property type="project" value="InterPro"/>
</dbReference>
<dbReference type="Pfam" id="PF00486">
    <property type="entry name" value="Trans_reg_C"/>
    <property type="match status" value="1"/>
</dbReference>
<dbReference type="Gene3D" id="1.10.10.10">
    <property type="entry name" value="Winged helix-like DNA-binding domain superfamily/Winged helix DNA-binding domain"/>
    <property type="match status" value="1"/>
</dbReference>
<keyword evidence="1 2" id="KW-0238">DNA-binding</keyword>
<dbReference type="InterPro" id="IPR016032">
    <property type="entry name" value="Sig_transdc_resp-reg_C-effctor"/>
</dbReference>
<dbReference type="SUPFAM" id="SSF46894">
    <property type="entry name" value="C-terminal effector domain of the bipartite response regulators"/>
    <property type="match status" value="1"/>
</dbReference>
<dbReference type="InterPro" id="IPR001867">
    <property type="entry name" value="OmpR/PhoB-type_DNA-bd"/>
</dbReference>
<dbReference type="EMBL" id="UHFX01000003">
    <property type="protein sequence ID" value="SUO04351.1"/>
    <property type="molecule type" value="Genomic_DNA"/>
</dbReference>
<feature type="DNA-binding region" description="OmpR/PhoB-type" evidence="2">
    <location>
        <begin position="72"/>
        <end position="168"/>
    </location>
</feature>
<dbReference type="Proteomes" id="UP000255523">
    <property type="component" value="Unassembled WGS sequence"/>
</dbReference>
<dbReference type="SMART" id="SM00862">
    <property type="entry name" value="Trans_reg_C"/>
    <property type="match status" value="1"/>
</dbReference>
<evidence type="ECO:0000256" key="1">
    <source>
        <dbReference type="ARBA" id="ARBA00023125"/>
    </source>
</evidence>
<sequence length="174" mass="20580">MKTDTIQICLDVEDDVWNEWCLYHEVPNRARIHSNTICIPGTITRQNACFLQNKKMYGLHGFWIETKTLVRHRYYCSQNITVDLFTHRVYVADKMVKLNPSDFDLLVHFLKHPHQVLSRDILIDLLEIRKNRVMQDNALSVHIRRIRKAIQNKTLILTVPMVGYMWTSDVTSDK</sequence>
<evidence type="ECO:0000256" key="2">
    <source>
        <dbReference type="PROSITE-ProRule" id="PRU01091"/>
    </source>
</evidence>
<feature type="domain" description="OmpR/PhoB-type" evidence="3">
    <location>
        <begin position="72"/>
        <end position="168"/>
    </location>
</feature>
<dbReference type="GO" id="GO:0003677">
    <property type="term" value="F:DNA binding"/>
    <property type="evidence" value="ECO:0007669"/>
    <property type="project" value="UniProtKB-UniRule"/>
</dbReference>
<proteinExistence type="predicted"/>
<dbReference type="AlphaFoldDB" id="A0A380LLY8"/>
<keyword evidence="5" id="KW-1185">Reference proteome</keyword>
<dbReference type="PROSITE" id="PS51755">
    <property type="entry name" value="OMPR_PHOB"/>
    <property type="match status" value="1"/>
</dbReference>
<dbReference type="GO" id="GO:0006355">
    <property type="term" value="P:regulation of DNA-templated transcription"/>
    <property type="evidence" value="ECO:0007669"/>
    <property type="project" value="InterPro"/>
</dbReference>
<dbReference type="RefSeq" id="WP_022789408.1">
    <property type="nucleotide sequence ID" value="NZ_CAMNNH010000042.1"/>
</dbReference>
<gene>
    <name evidence="4" type="primary">phoB</name>
    <name evidence="4" type="ORF">NCTC11087_01264</name>
</gene>
<name>A0A380LLY8_9FIRM</name>
<dbReference type="CDD" id="cd00383">
    <property type="entry name" value="trans_reg_C"/>
    <property type="match status" value="1"/>
</dbReference>
<reference evidence="4 5" key="1">
    <citation type="submission" date="2018-06" db="EMBL/GenBank/DDBJ databases">
        <authorList>
            <consortium name="Pathogen Informatics"/>
            <person name="Doyle S."/>
        </authorList>
    </citation>
    <scope>NUCLEOTIDE SEQUENCE [LARGE SCALE GENOMIC DNA]</scope>
    <source>
        <strain evidence="4 5">NCTC11087</strain>
    </source>
</reference>
<accession>A0A380LLY8</accession>
<dbReference type="GeneID" id="77462223"/>
<dbReference type="InterPro" id="IPR036388">
    <property type="entry name" value="WH-like_DNA-bd_sf"/>
</dbReference>
<evidence type="ECO:0000313" key="5">
    <source>
        <dbReference type="Proteomes" id="UP000255523"/>
    </source>
</evidence>
<evidence type="ECO:0000313" key="4">
    <source>
        <dbReference type="EMBL" id="SUO04351.1"/>
    </source>
</evidence>
<organism evidence="4 5">
    <name type="scientific">Faecalicoccus pleomorphus</name>
    <dbReference type="NCBI Taxonomy" id="1323"/>
    <lineage>
        <taxon>Bacteria</taxon>
        <taxon>Bacillati</taxon>
        <taxon>Bacillota</taxon>
        <taxon>Erysipelotrichia</taxon>
        <taxon>Erysipelotrichales</taxon>
        <taxon>Erysipelotrichaceae</taxon>
        <taxon>Faecalicoccus</taxon>
    </lineage>
</organism>
<evidence type="ECO:0000259" key="3">
    <source>
        <dbReference type="PROSITE" id="PS51755"/>
    </source>
</evidence>
<protein>
    <submittedName>
        <fullName evidence="4">CheY-like receiver/winged-helix DNA-binding domain-containing response regulator</fullName>
    </submittedName>
</protein>